<reference evidence="14" key="1">
    <citation type="submission" date="2020-10" db="EMBL/GenBank/DDBJ databases">
        <title>An improved Amphimedon queenslandica hologenome assembly reveals how three proteobacterial symbionts can extend the metabolic phenotypic of their marine sponge host.</title>
        <authorList>
            <person name="Degnan B."/>
            <person name="Degnan S."/>
            <person name="Xiang X."/>
        </authorList>
    </citation>
    <scope>NUCLEOTIDE SEQUENCE</scope>
    <source>
        <strain evidence="14">AqS2</strain>
    </source>
</reference>
<dbReference type="PANTHER" id="PTHR42823:SF3">
    <property type="entry name" value="ATP SYNTHASE SUBUNIT A, CHLOROPLASTIC"/>
    <property type="match status" value="1"/>
</dbReference>
<dbReference type="InterPro" id="IPR045082">
    <property type="entry name" value="ATP_syn_F0_a_bact/chloroplast"/>
</dbReference>
<keyword evidence="8 12" id="KW-1133">Transmembrane helix</keyword>
<proteinExistence type="inferred from homology"/>
<dbReference type="InterPro" id="IPR023011">
    <property type="entry name" value="ATP_synth_F0_asu_AS"/>
</dbReference>
<comment type="subcellular location">
    <subcellularLocation>
        <location evidence="12 13">Cell membrane</location>
        <topology evidence="12 13">Multi-pass membrane protein</topology>
    </subcellularLocation>
    <subcellularLocation>
        <location evidence="1">Membrane</location>
        <topology evidence="1">Multi-pass membrane protein</topology>
    </subcellularLocation>
</comment>
<dbReference type="PROSITE" id="PS00449">
    <property type="entry name" value="ATPASE_A"/>
    <property type="match status" value="1"/>
</dbReference>
<keyword evidence="7 12" id="KW-0375">Hydrogen ion transport</keyword>
<dbReference type="HAMAP" id="MF_01393">
    <property type="entry name" value="ATP_synth_a_bact"/>
    <property type="match status" value="1"/>
</dbReference>
<evidence type="ECO:0000256" key="2">
    <source>
        <dbReference type="ARBA" id="ARBA00006810"/>
    </source>
</evidence>
<dbReference type="Gene3D" id="1.20.120.220">
    <property type="entry name" value="ATP synthase, F0 complex, subunit A"/>
    <property type="match status" value="1"/>
</dbReference>
<evidence type="ECO:0000313" key="14">
    <source>
        <dbReference type="EMBL" id="MBF2734625.1"/>
    </source>
</evidence>
<keyword evidence="11 12" id="KW-0066">ATP synthesis</keyword>
<evidence type="ECO:0000256" key="4">
    <source>
        <dbReference type="ARBA" id="ARBA00022475"/>
    </source>
</evidence>
<feature type="transmembrane region" description="Helical" evidence="12">
    <location>
        <begin position="238"/>
        <end position="261"/>
    </location>
</feature>
<comment type="function">
    <text evidence="12 13">Key component of the proton channel; it plays a direct role in the translocation of protons across the membrane.</text>
</comment>
<evidence type="ECO:0000256" key="11">
    <source>
        <dbReference type="ARBA" id="ARBA00023310"/>
    </source>
</evidence>
<keyword evidence="6 12" id="KW-0812">Transmembrane</keyword>
<comment type="caution">
    <text evidence="14">The sequence shown here is derived from an EMBL/GenBank/DDBJ whole genome shotgun (WGS) entry which is preliminary data.</text>
</comment>
<feature type="transmembrane region" description="Helical" evidence="12">
    <location>
        <begin position="209"/>
        <end position="232"/>
    </location>
</feature>
<evidence type="ECO:0000256" key="7">
    <source>
        <dbReference type="ARBA" id="ARBA00022781"/>
    </source>
</evidence>
<evidence type="ECO:0000256" key="8">
    <source>
        <dbReference type="ARBA" id="ARBA00022989"/>
    </source>
</evidence>
<evidence type="ECO:0000256" key="10">
    <source>
        <dbReference type="ARBA" id="ARBA00023136"/>
    </source>
</evidence>
<dbReference type="PRINTS" id="PR00123">
    <property type="entry name" value="ATPASEA"/>
</dbReference>
<dbReference type="PANTHER" id="PTHR42823">
    <property type="entry name" value="ATP SYNTHASE SUBUNIT A, CHLOROPLASTIC"/>
    <property type="match status" value="1"/>
</dbReference>
<feature type="transmembrane region" description="Helical" evidence="12">
    <location>
        <begin position="146"/>
        <end position="165"/>
    </location>
</feature>
<name>A0A930UB15_9GAMM</name>
<keyword evidence="15" id="KW-1185">Reference proteome</keyword>
<dbReference type="GO" id="GO:0042777">
    <property type="term" value="P:proton motive force-driven plasma membrane ATP synthesis"/>
    <property type="evidence" value="ECO:0007669"/>
    <property type="project" value="TreeGrafter"/>
</dbReference>
<feature type="transmembrane region" description="Helical" evidence="12">
    <location>
        <begin position="105"/>
        <end position="126"/>
    </location>
</feature>
<dbReference type="CDD" id="cd00310">
    <property type="entry name" value="ATP-synt_Fo_a_6"/>
    <property type="match status" value="1"/>
</dbReference>
<dbReference type="Proteomes" id="UP000604381">
    <property type="component" value="Unassembled WGS sequence"/>
</dbReference>
<evidence type="ECO:0000256" key="13">
    <source>
        <dbReference type="RuleBase" id="RU000483"/>
    </source>
</evidence>
<gene>
    <name evidence="12 14" type="primary">atpB</name>
    <name evidence="14" type="ORF">ISN26_00770</name>
</gene>
<comment type="similarity">
    <text evidence="2 12 13">Belongs to the ATPase A chain family.</text>
</comment>
<evidence type="ECO:0000256" key="1">
    <source>
        <dbReference type="ARBA" id="ARBA00004141"/>
    </source>
</evidence>
<evidence type="ECO:0000256" key="3">
    <source>
        <dbReference type="ARBA" id="ARBA00022448"/>
    </source>
</evidence>
<dbReference type="GO" id="GO:0046933">
    <property type="term" value="F:proton-transporting ATP synthase activity, rotational mechanism"/>
    <property type="evidence" value="ECO:0007669"/>
    <property type="project" value="UniProtKB-UniRule"/>
</dbReference>
<keyword evidence="3 12" id="KW-0813">Transport</keyword>
<evidence type="ECO:0000256" key="5">
    <source>
        <dbReference type="ARBA" id="ARBA00022547"/>
    </source>
</evidence>
<protein>
    <recommendedName>
        <fullName evidence="12 13">ATP synthase subunit a</fullName>
    </recommendedName>
    <alternativeName>
        <fullName evidence="12">ATP synthase F0 sector subunit a</fullName>
    </alternativeName>
    <alternativeName>
        <fullName evidence="12">F-ATPase subunit 6</fullName>
    </alternativeName>
</protein>
<evidence type="ECO:0000256" key="6">
    <source>
        <dbReference type="ARBA" id="ARBA00022692"/>
    </source>
</evidence>
<dbReference type="Pfam" id="PF00119">
    <property type="entry name" value="ATP-synt_A"/>
    <property type="match status" value="1"/>
</dbReference>
<dbReference type="AlphaFoldDB" id="A0A930UB15"/>
<dbReference type="EMBL" id="JADHEI010000009">
    <property type="protein sequence ID" value="MBF2734625.1"/>
    <property type="molecule type" value="Genomic_DNA"/>
</dbReference>
<keyword evidence="4 12" id="KW-1003">Cell membrane</keyword>
<keyword evidence="9 12" id="KW-0406">Ion transport</keyword>
<evidence type="ECO:0000313" key="15">
    <source>
        <dbReference type="Proteomes" id="UP000604381"/>
    </source>
</evidence>
<evidence type="ECO:0000256" key="9">
    <source>
        <dbReference type="ARBA" id="ARBA00023065"/>
    </source>
</evidence>
<keyword evidence="10 12" id="KW-0472">Membrane</keyword>
<dbReference type="NCBIfam" id="NF004477">
    <property type="entry name" value="PRK05815.1-1"/>
    <property type="match status" value="1"/>
</dbReference>
<dbReference type="GO" id="GO:0005886">
    <property type="term" value="C:plasma membrane"/>
    <property type="evidence" value="ECO:0007669"/>
    <property type="project" value="UniProtKB-SubCell"/>
</dbReference>
<keyword evidence="5 12" id="KW-0138">CF(0)</keyword>
<dbReference type="InterPro" id="IPR000568">
    <property type="entry name" value="ATP_synth_F0_asu"/>
</dbReference>
<accession>A0A930UB15</accession>
<dbReference type="SUPFAM" id="SSF81336">
    <property type="entry name" value="F1F0 ATP synthase subunit A"/>
    <property type="match status" value="1"/>
</dbReference>
<feature type="transmembrane region" description="Helical" evidence="12">
    <location>
        <begin position="51"/>
        <end position="69"/>
    </location>
</feature>
<sequence>MAAAGDNLTPQEYIIGHLGNLSYDFKEGRFLTNEEVMAQQGSFWTLHLDSLFISLALGLLSLGFLALIARGATSGTPGRLQGFIEMLLLFIKDTVESLFPHPPKLIAPLALTIFVWVFFMNFMDLIPVDIVAVMGGHAKIVPTTDINVTFGMAFTVFAMIVYFNIRSKGLGGFLHEVCVAPFGPKLFIVNIFMRIVEELAKPISLGLRLFGNLFAAEMIFLLIALLPFYLQWTAGGPWAIYHILVVPLQAFIFTALTVVYLSMASEKH</sequence>
<organism evidence="14 15">
    <name type="scientific">Candidatus Amphirhobacter heronislandensis</name>
    <dbReference type="NCBI Taxonomy" id="1732024"/>
    <lineage>
        <taxon>Bacteria</taxon>
        <taxon>Pseudomonadati</taxon>
        <taxon>Pseudomonadota</taxon>
        <taxon>Gammaproteobacteria</taxon>
        <taxon>Candidatus Tethybacterales</taxon>
        <taxon>Candidatus Tethybacteraceae</taxon>
        <taxon>Candidatus Amphirhobacter</taxon>
    </lineage>
</organism>
<dbReference type="GO" id="GO:0045259">
    <property type="term" value="C:proton-transporting ATP synthase complex"/>
    <property type="evidence" value="ECO:0007669"/>
    <property type="project" value="UniProtKB-KW"/>
</dbReference>
<dbReference type="NCBIfam" id="TIGR01131">
    <property type="entry name" value="ATP_synt_6_or_A"/>
    <property type="match status" value="1"/>
</dbReference>
<dbReference type="InterPro" id="IPR035908">
    <property type="entry name" value="F0_ATP_A_sf"/>
</dbReference>
<dbReference type="FunFam" id="1.20.120.220:FF:000002">
    <property type="entry name" value="ATP synthase subunit a"/>
    <property type="match status" value="1"/>
</dbReference>
<evidence type="ECO:0000256" key="12">
    <source>
        <dbReference type="HAMAP-Rule" id="MF_01393"/>
    </source>
</evidence>